<dbReference type="Gramene" id="TraesWEE_scaffold_000034_01G001600.1">
    <property type="protein sequence ID" value="TraesWEE_scaffold_000034_01G001600.1"/>
    <property type="gene ID" value="TraesWEE_scaffold_000034_01G001600"/>
</dbReference>
<dbReference type="Gramene" id="TraesCS1B02G036800.1">
    <property type="protein sequence ID" value="TraesCS1B02G036800.1.cds1"/>
    <property type="gene ID" value="TraesCS1B02G036800"/>
</dbReference>
<dbReference type="PANTHER" id="PTHR23155:SF1180">
    <property type="entry name" value="OS02G0262800 PROTEIN"/>
    <property type="match status" value="1"/>
</dbReference>
<dbReference type="Gene3D" id="1.10.10.10">
    <property type="entry name" value="Winged helix-like DNA-binding domain superfamily/Winged helix DNA-binding domain"/>
    <property type="match status" value="1"/>
</dbReference>
<reference evidence="5" key="2">
    <citation type="submission" date="2018-10" db="UniProtKB">
        <authorList>
            <consortium name="EnsemblPlants"/>
        </authorList>
    </citation>
    <scope>IDENTIFICATION</scope>
</reference>
<dbReference type="PANTHER" id="PTHR23155">
    <property type="entry name" value="DISEASE RESISTANCE PROTEIN RP"/>
    <property type="match status" value="1"/>
</dbReference>
<dbReference type="Gene3D" id="3.80.10.10">
    <property type="entry name" value="Ribonuclease Inhibitor"/>
    <property type="match status" value="1"/>
</dbReference>
<evidence type="ECO:0000259" key="4">
    <source>
        <dbReference type="Pfam" id="PF25019"/>
    </source>
</evidence>
<protein>
    <submittedName>
        <fullName evidence="5">Uncharacterized protein</fullName>
    </submittedName>
</protein>
<dbReference type="InterPro" id="IPR058922">
    <property type="entry name" value="WHD_DRP"/>
</dbReference>
<dbReference type="PRINTS" id="PR00364">
    <property type="entry name" value="DISEASERSIST"/>
</dbReference>
<evidence type="ECO:0000313" key="6">
    <source>
        <dbReference type="Proteomes" id="UP000019116"/>
    </source>
</evidence>
<dbReference type="Gramene" id="TraesCS1B03G0073500.1">
    <property type="protein sequence ID" value="TraesCS1B03G0073500.1.CDS1"/>
    <property type="gene ID" value="TraesCS1B03G0073500"/>
</dbReference>
<reference evidence="5" key="1">
    <citation type="submission" date="2018-08" db="EMBL/GenBank/DDBJ databases">
        <authorList>
            <person name="Rossello M."/>
        </authorList>
    </citation>
    <scope>NUCLEOTIDE SEQUENCE [LARGE SCALE GENOMIC DNA]</scope>
    <source>
        <strain evidence="5">cv. Chinese Spring</strain>
    </source>
</reference>
<dbReference type="InterPro" id="IPR027417">
    <property type="entry name" value="P-loop_NTPase"/>
</dbReference>
<dbReference type="Pfam" id="PF25019">
    <property type="entry name" value="LRR_R13L1-DRL21"/>
    <property type="match status" value="1"/>
</dbReference>
<dbReference type="Gramene" id="TraesCLE_scaffold_058375_01G000200.1">
    <property type="protein sequence ID" value="TraesCLE_scaffold_058375_01G000200.1"/>
    <property type="gene ID" value="TraesCLE_scaffold_058375_01G000200"/>
</dbReference>
<proteinExistence type="predicted"/>
<dbReference type="InterPro" id="IPR032675">
    <property type="entry name" value="LRR_dom_sf"/>
</dbReference>
<evidence type="ECO:0000313" key="5">
    <source>
        <dbReference type="EnsemblPlants" id="TraesCS1B02G036800.1.cds1"/>
    </source>
</evidence>
<name>A0A3B5YS24_WHEAT</name>
<accession>A0A3B5YS24</accession>
<dbReference type="GO" id="GO:0043531">
    <property type="term" value="F:ADP binding"/>
    <property type="evidence" value="ECO:0007669"/>
    <property type="project" value="InterPro"/>
</dbReference>
<dbReference type="InterPro" id="IPR044974">
    <property type="entry name" value="Disease_R_plants"/>
</dbReference>
<dbReference type="SUPFAM" id="SSF52058">
    <property type="entry name" value="L domain-like"/>
    <property type="match status" value="1"/>
</dbReference>
<dbReference type="AlphaFoldDB" id="A0A3B5YS24"/>
<dbReference type="SMR" id="A0A3B5YS24"/>
<dbReference type="Gramene" id="TraesLAC1B03G00195630.1">
    <property type="protein sequence ID" value="TraesLAC1B03G00195630.1.CDS1"/>
    <property type="gene ID" value="TraesLAC1B03G00195630"/>
</dbReference>
<keyword evidence="6" id="KW-1185">Reference proteome</keyword>
<dbReference type="Gene3D" id="3.40.50.300">
    <property type="entry name" value="P-loop containing nucleotide triphosphate hydrolases"/>
    <property type="match status" value="1"/>
</dbReference>
<feature type="domain" description="Disease resistance protein winged helix" evidence="3">
    <location>
        <begin position="482"/>
        <end position="544"/>
    </location>
</feature>
<dbReference type="SUPFAM" id="SSF52540">
    <property type="entry name" value="P-loop containing nucleoside triphosphate hydrolases"/>
    <property type="match status" value="1"/>
</dbReference>
<dbReference type="InterPro" id="IPR056789">
    <property type="entry name" value="LRR_R13L1-DRL21"/>
</dbReference>
<dbReference type="InterPro" id="IPR036388">
    <property type="entry name" value="WH-like_DNA-bd_sf"/>
</dbReference>
<dbReference type="Pfam" id="PF23559">
    <property type="entry name" value="WHD_DRP"/>
    <property type="match status" value="1"/>
</dbReference>
<keyword evidence="1" id="KW-0611">Plant defense</keyword>
<sequence>MARAVGTAQLHLGRVLTKLSDERVASYVASSELSLDSQKIKDDLVHTNSLLQQAQGRGTTSDIPGLKGLLENLSKKGGEAEQLLSTLQYFMIRDQHNGTQLVKPDLGACLKVNKGHPRHTIGNCLPFIFRPCISSPQDGTESDDRDHVDELPFDSVSISIKIKSVLEETHSICRSVSDLFMLIPNHSSSTMAATTVTRTRAITGSTIAYDKLYGRAAIYEHSIDFITSRDETLSVLPVVGPGGIGKTTFTQHLYNDARIAGHFTVRVCLCVSTSFDVLKLTRQILRCIIATEKEVSSSVATEITNLDQLQISIAQRLESKRFLIVLDDVWRCNSEYEWNTLLAPFTKGQTKGSIILVTTRFPSIAHLVKTVDPVELCGLEPDEFFTFFVECIFGDLDKPENYEYELYHMAREIAEKLKGSPLAAKTVGRLLRTDLTLEHWMRVIESNEWQNNKDANDIMPALYLSYDYLPFLLQKCFSYFALFPEDYRFTLSEINRLWIAVGIIDSSHPGNNNCLEELVDRGFLRREDGLFGENYVMNGLTHELSLKVSAQECVNISSSSFSVDCIPQSIRHLSITIQNMYDENFREEMSKLKSWIYIANLRTLMVFSEHEEINTDILKDTFEEVNSLHVLFIVVKSLDDLPQNFSKLIHLQYLKLGSPYGREITLPSTLSRFYHLKFLDLEDWHGSSNLPKDINHLVNLQDFIAKKELHSSVPEVGKMKCLRELKEFCVKKESVGFELRELGELAELGGELRICNLQKVATKEEASEAKLMSKRNLKKLTLVWGRKQPNIDSDVLDGLQPHPDLRELCIANHGGAAGPSWLCVDILLKQLGALHLEGLSWDTLPPFG</sequence>
<dbReference type="InterPro" id="IPR002182">
    <property type="entry name" value="NB-ARC"/>
</dbReference>
<dbReference type="STRING" id="4565.A0A3B5YS24"/>
<evidence type="ECO:0000256" key="1">
    <source>
        <dbReference type="ARBA" id="ARBA00022821"/>
    </source>
</evidence>
<feature type="domain" description="R13L1/DRL21-like LRR repeat region" evidence="4">
    <location>
        <begin position="739"/>
        <end position="848"/>
    </location>
</feature>
<feature type="domain" description="NB-ARC" evidence="2">
    <location>
        <begin position="230"/>
        <end position="392"/>
    </location>
</feature>
<dbReference type="Proteomes" id="UP000019116">
    <property type="component" value="Chromosome 1B"/>
</dbReference>
<dbReference type="OrthoDB" id="655895at2759"/>
<evidence type="ECO:0000259" key="2">
    <source>
        <dbReference type="Pfam" id="PF00931"/>
    </source>
</evidence>
<dbReference type="EnsemblPlants" id="TraesCS1B02G036800.1">
    <property type="protein sequence ID" value="TraesCS1B02G036800.1.cds1"/>
    <property type="gene ID" value="TraesCS1B02G036800"/>
</dbReference>
<dbReference type="Pfam" id="PF00931">
    <property type="entry name" value="NB-ARC"/>
    <property type="match status" value="1"/>
</dbReference>
<organism evidence="5">
    <name type="scientific">Triticum aestivum</name>
    <name type="common">Wheat</name>
    <dbReference type="NCBI Taxonomy" id="4565"/>
    <lineage>
        <taxon>Eukaryota</taxon>
        <taxon>Viridiplantae</taxon>
        <taxon>Streptophyta</taxon>
        <taxon>Embryophyta</taxon>
        <taxon>Tracheophyta</taxon>
        <taxon>Spermatophyta</taxon>
        <taxon>Magnoliopsida</taxon>
        <taxon>Liliopsida</taxon>
        <taxon>Poales</taxon>
        <taxon>Poaceae</taxon>
        <taxon>BOP clade</taxon>
        <taxon>Pooideae</taxon>
        <taxon>Triticodae</taxon>
        <taxon>Triticeae</taxon>
        <taxon>Triticinae</taxon>
        <taxon>Triticum</taxon>
    </lineage>
</organism>
<evidence type="ECO:0000259" key="3">
    <source>
        <dbReference type="Pfam" id="PF23559"/>
    </source>
</evidence>
<dbReference type="GO" id="GO:0006952">
    <property type="term" value="P:defense response"/>
    <property type="evidence" value="ECO:0007669"/>
    <property type="project" value="UniProtKB-KW"/>
</dbReference>